<dbReference type="HAMAP" id="MF_00149">
    <property type="entry name" value="DNA_mis_repair"/>
    <property type="match status" value="1"/>
</dbReference>
<dbReference type="InterPro" id="IPR038973">
    <property type="entry name" value="MutL/Mlh/Pms-like"/>
</dbReference>
<evidence type="ECO:0000313" key="8">
    <source>
        <dbReference type="EMBL" id="CZQ83355.1"/>
    </source>
</evidence>
<evidence type="ECO:0000313" key="9">
    <source>
        <dbReference type="Proteomes" id="UP000242754"/>
    </source>
</evidence>
<protein>
    <recommendedName>
        <fullName evidence="4">DNA mismatch repair protein MutL</fullName>
    </recommendedName>
</protein>
<dbReference type="EMBL" id="FJNE01000001">
    <property type="protein sequence ID" value="CZQ83355.1"/>
    <property type="molecule type" value="Genomic_DNA"/>
</dbReference>
<dbReference type="InterPro" id="IPR014790">
    <property type="entry name" value="MutL_C"/>
</dbReference>
<dbReference type="GO" id="GO:0030983">
    <property type="term" value="F:mismatched DNA binding"/>
    <property type="evidence" value="ECO:0007669"/>
    <property type="project" value="InterPro"/>
</dbReference>
<keyword evidence="2 4" id="KW-0227">DNA damage</keyword>
<dbReference type="CDD" id="cd00782">
    <property type="entry name" value="MutL_Trans"/>
    <property type="match status" value="1"/>
</dbReference>
<dbReference type="NCBIfam" id="TIGR00585">
    <property type="entry name" value="mutl"/>
    <property type="match status" value="1"/>
</dbReference>
<feature type="region of interest" description="Disordered" evidence="5">
    <location>
        <begin position="398"/>
        <end position="432"/>
    </location>
</feature>
<dbReference type="InterPro" id="IPR014762">
    <property type="entry name" value="DNA_mismatch_repair_CS"/>
</dbReference>
<dbReference type="SUPFAM" id="SSF54211">
    <property type="entry name" value="Ribosomal protein S5 domain 2-like"/>
    <property type="match status" value="1"/>
</dbReference>
<keyword evidence="9" id="KW-1185">Reference proteome</keyword>
<dbReference type="InterPro" id="IPR014721">
    <property type="entry name" value="Ribsml_uS5_D2-typ_fold_subgr"/>
</dbReference>
<keyword evidence="3 4" id="KW-0234">DNA repair</keyword>
<sequence>MAKIRELSQILTDQIAAGEVIERPSSVVKELVENAIDANSTQIDIFIEESGLRKIQVVDNGDGIAADEVPLAFTRHATSKIYTHEDLFRIHSLGFRGEALPSIASVAKVTIETAVMNENGQYMRIKGGIVEEARPNISRKGTTITVEDLFYNTPARLKYIRSLQTELSNISDIMNRIALSHPEIAFRLVHEGNQLLRTAGNNDLRQTVAGVYGTQIARRMKGIENEDLDFKVKGFISLPDTTRASRNYLTIILNGRYIKNYALNKAIIDGYGSKLMVGRFPIAIITIEADSLLLDVNVHPSKKEVRISKEKELAALIQDAIAAVLRQEQRIPSGIENLKFKRTTEAEPIRMEQTVVSFQPFASEAEPKRNPEPAVDNPVFETTGEDDFHSLEKLIENRNNDYPEPDSEEWGDLDGAAEDSTIPADGVDATDHLLPESEDEKTYADAVEHAMELHEEPIMATVRKIENEAEKDVANERTFPELYYFGQMHGTYLFAQNDKGLYIIDQHAAQERIKYEYYREEIGKVSTHLQGLLIPIMLEYPANEYYLIQENKDMLEAMGIFLEPFGQNSFIVEKHPTWLTPGEEEEILKELIAMFLEEGNISIKKLREATAIMMSCKRSIKANHHLSEQEARQLLVDLARTENPYNCPHGRPVLIQFSNQDMEKMFKRIQDPH</sequence>
<dbReference type="InterPro" id="IPR037198">
    <property type="entry name" value="MutL_C_sf"/>
</dbReference>
<dbReference type="SUPFAM" id="SSF118116">
    <property type="entry name" value="DNA mismatch repair protein MutL"/>
    <property type="match status" value="1"/>
</dbReference>
<reference evidence="8 9" key="1">
    <citation type="submission" date="2016-02" db="EMBL/GenBank/DDBJ databases">
        <authorList>
            <person name="Wen L."/>
            <person name="He K."/>
            <person name="Yang H."/>
        </authorList>
    </citation>
    <scope>NUCLEOTIDE SEQUENCE [LARGE SCALE GENOMIC DNA]</scope>
    <source>
        <strain evidence="8">Trichococcus palustris</strain>
    </source>
</reference>
<dbReference type="InterPro" id="IPR002099">
    <property type="entry name" value="MutL/Mlh/PMS"/>
</dbReference>
<dbReference type="Pfam" id="PF08676">
    <property type="entry name" value="MutL_C"/>
    <property type="match status" value="1"/>
</dbReference>
<dbReference type="SMART" id="SM01340">
    <property type="entry name" value="DNA_mis_repair"/>
    <property type="match status" value="1"/>
</dbReference>
<dbReference type="CDD" id="cd16926">
    <property type="entry name" value="HATPase_MutL-MLH-PMS-like"/>
    <property type="match status" value="1"/>
</dbReference>
<comment type="similarity">
    <text evidence="1 4">Belongs to the DNA mismatch repair MutL/HexB family.</text>
</comment>
<dbReference type="STRING" id="140314.SAMN04488076_103144"/>
<dbReference type="GO" id="GO:0005524">
    <property type="term" value="F:ATP binding"/>
    <property type="evidence" value="ECO:0007669"/>
    <property type="project" value="InterPro"/>
</dbReference>
<proteinExistence type="inferred from homology"/>
<dbReference type="FunFam" id="3.30.565.10:FF:000003">
    <property type="entry name" value="DNA mismatch repair endonuclease MutL"/>
    <property type="match status" value="1"/>
</dbReference>
<dbReference type="Gene3D" id="3.30.565.10">
    <property type="entry name" value="Histidine kinase-like ATPase, C-terminal domain"/>
    <property type="match status" value="1"/>
</dbReference>
<dbReference type="Gene3D" id="3.30.230.10">
    <property type="match status" value="1"/>
</dbReference>
<feature type="domain" description="MutL C-terminal dimerisation" evidence="6">
    <location>
        <begin position="484"/>
        <end position="626"/>
    </location>
</feature>
<evidence type="ECO:0000259" key="6">
    <source>
        <dbReference type="SMART" id="SM00853"/>
    </source>
</evidence>
<dbReference type="RefSeq" id="WP_087030714.1">
    <property type="nucleotide sequence ID" value="NZ_FJNE01000001.1"/>
</dbReference>
<evidence type="ECO:0000256" key="3">
    <source>
        <dbReference type="ARBA" id="ARBA00023204"/>
    </source>
</evidence>
<dbReference type="SUPFAM" id="SSF55874">
    <property type="entry name" value="ATPase domain of HSP90 chaperone/DNA topoisomerase II/histidine kinase"/>
    <property type="match status" value="1"/>
</dbReference>
<dbReference type="PANTHER" id="PTHR10073:SF12">
    <property type="entry name" value="DNA MISMATCH REPAIR PROTEIN MLH1"/>
    <property type="match status" value="1"/>
</dbReference>
<evidence type="ECO:0000259" key="7">
    <source>
        <dbReference type="SMART" id="SM01340"/>
    </source>
</evidence>
<dbReference type="GO" id="GO:0032300">
    <property type="term" value="C:mismatch repair complex"/>
    <property type="evidence" value="ECO:0007669"/>
    <property type="project" value="InterPro"/>
</dbReference>
<dbReference type="InterPro" id="IPR013507">
    <property type="entry name" value="DNA_mismatch_S5_2-like"/>
</dbReference>
<dbReference type="PROSITE" id="PS00058">
    <property type="entry name" value="DNA_MISMATCH_REPAIR_1"/>
    <property type="match status" value="1"/>
</dbReference>
<dbReference type="OrthoDB" id="9763467at2"/>
<comment type="function">
    <text evidence="4">This protein is involved in the repair of mismatches in DNA. It is required for dam-dependent methyl-directed DNA mismatch repair. May act as a 'molecular matchmaker', a protein that promotes the formation of a stable complex between two or more DNA-binding proteins in an ATP-dependent manner without itself being part of a final effector complex.</text>
</comment>
<dbReference type="GO" id="GO:0140664">
    <property type="term" value="F:ATP-dependent DNA damage sensor activity"/>
    <property type="evidence" value="ECO:0007669"/>
    <property type="project" value="InterPro"/>
</dbReference>
<dbReference type="InterPro" id="IPR036890">
    <property type="entry name" value="HATPase_C_sf"/>
</dbReference>
<feature type="compositionally biased region" description="Acidic residues" evidence="5">
    <location>
        <begin position="403"/>
        <end position="417"/>
    </location>
</feature>
<name>A0A143Y9K2_9LACT</name>
<evidence type="ECO:0000256" key="5">
    <source>
        <dbReference type="SAM" id="MobiDB-lite"/>
    </source>
</evidence>
<dbReference type="GO" id="GO:0016887">
    <property type="term" value="F:ATP hydrolysis activity"/>
    <property type="evidence" value="ECO:0007669"/>
    <property type="project" value="InterPro"/>
</dbReference>
<dbReference type="InterPro" id="IPR020568">
    <property type="entry name" value="Ribosomal_Su5_D2-typ_SF"/>
</dbReference>
<dbReference type="NCBIfam" id="NF000950">
    <property type="entry name" value="PRK00095.1-3"/>
    <property type="match status" value="1"/>
</dbReference>
<dbReference type="InterPro" id="IPR042121">
    <property type="entry name" value="MutL_C_regsub"/>
</dbReference>
<evidence type="ECO:0000256" key="1">
    <source>
        <dbReference type="ARBA" id="ARBA00006082"/>
    </source>
</evidence>
<dbReference type="GO" id="GO:0006298">
    <property type="term" value="P:mismatch repair"/>
    <property type="evidence" value="ECO:0007669"/>
    <property type="project" value="UniProtKB-UniRule"/>
</dbReference>
<evidence type="ECO:0000256" key="2">
    <source>
        <dbReference type="ARBA" id="ARBA00022763"/>
    </source>
</evidence>
<evidence type="ECO:0000256" key="4">
    <source>
        <dbReference type="HAMAP-Rule" id="MF_00149"/>
    </source>
</evidence>
<gene>
    <name evidence="4" type="primary">mutL</name>
    <name evidence="8" type="ORF">Tpal_435</name>
</gene>
<organism evidence="8 9">
    <name type="scientific">Trichococcus palustris</name>
    <dbReference type="NCBI Taxonomy" id="140314"/>
    <lineage>
        <taxon>Bacteria</taxon>
        <taxon>Bacillati</taxon>
        <taxon>Bacillota</taxon>
        <taxon>Bacilli</taxon>
        <taxon>Lactobacillales</taxon>
        <taxon>Carnobacteriaceae</taxon>
        <taxon>Trichococcus</taxon>
    </lineage>
</organism>
<dbReference type="Gene3D" id="3.30.1370.100">
    <property type="entry name" value="MutL, C-terminal domain, regulatory subdomain"/>
    <property type="match status" value="1"/>
</dbReference>
<dbReference type="PANTHER" id="PTHR10073">
    <property type="entry name" value="DNA MISMATCH REPAIR PROTEIN MLH, PMS, MUTL"/>
    <property type="match status" value="1"/>
</dbReference>
<dbReference type="Pfam" id="PF01119">
    <property type="entry name" value="DNA_mis_repair"/>
    <property type="match status" value="1"/>
</dbReference>
<accession>A0A143Y9K2</accession>
<dbReference type="FunFam" id="3.30.1370.100:FF:000004">
    <property type="entry name" value="DNA mismatch repair endonuclease MutL"/>
    <property type="match status" value="1"/>
</dbReference>
<feature type="domain" description="DNA mismatch repair protein S5" evidence="7">
    <location>
        <begin position="208"/>
        <end position="326"/>
    </location>
</feature>
<dbReference type="AlphaFoldDB" id="A0A143Y9K2"/>
<dbReference type="InterPro" id="IPR020667">
    <property type="entry name" value="DNA_mismatch_repair_MutL"/>
</dbReference>
<dbReference type="Gene3D" id="3.30.1540.20">
    <property type="entry name" value="MutL, C-terminal domain, dimerisation subdomain"/>
    <property type="match status" value="1"/>
</dbReference>
<dbReference type="Pfam" id="PF13589">
    <property type="entry name" value="HATPase_c_3"/>
    <property type="match status" value="1"/>
</dbReference>
<dbReference type="InterPro" id="IPR042120">
    <property type="entry name" value="MutL_C_dimsub"/>
</dbReference>
<dbReference type="SMART" id="SM00853">
    <property type="entry name" value="MutL_C"/>
    <property type="match status" value="1"/>
</dbReference>
<dbReference type="Proteomes" id="UP000242754">
    <property type="component" value="Unassembled WGS sequence"/>
</dbReference>